<protein>
    <submittedName>
        <fullName evidence="2">SH3 domain-containing protein</fullName>
    </submittedName>
</protein>
<proteinExistence type="predicted"/>
<organism evidence="2 3">
    <name type="scientific">Eikenella exigua</name>
    <dbReference type="NCBI Taxonomy" id="2528037"/>
    <lineage>
        <taxon>Bacteria</taxon>
        <taxon>Pseudomonadati</taxon>
        <taxon>Pseudomonadota</taxon>
        <taxon>Betaproteobacteria</taxon>
        <taxon>Neisseriales</taxon>
        <taxon>Neisseriaceae</taxon>
        <taxon>Eikenella</taxon>
    </lineage>
</organism>
<dbReference type="KEGG" id="eex:EZJ17_01970"/>
<dbReference type="Pfam" id="PF08239">
    <property type="entry name" value="SH3_3"/>
    <property type="match status" value="1"/>
</dbReference>
<dbReference type="Proteomes" id="UP000326695">
    <property type="component" value="Chromosome"/>
</dbReference>
<gene>
    <name evidence="2" type="ORF">EZJ17_01970</name>
</gene>
<dbReference type="EMBL" id="CP038018">
    <property type="protein sequence ID" value="QED91541.1"/>
    <property type="molecule type" value="Genomic_DNA"/>
</dbReference>
<accession>A0AAX1F632</accession>
<feature type="domain" description="SH3b" evidence="1">
    <location>
        <begin position="73"/>
        <end position="129"/>
    </location>
</feature>
<sequence length="207" mass="22560">MMAADETVTNFLQPTPVRSKPMLSSLHTRTSALAAMLLALSATAAAHVAPDSCGLPDRAPPSNYLATNHNSEEVNIRAQPNTRAAILAVCDNQSEAAILGKSGAWYRVRLALRPNQPAERRIISGYVHQSQVSLRHIYTVYSADGSANLRLNANSRAEIQQRIPNGTTVIEHPAKRQGSWHYVSVHGSDSDTYGYVHKSQLRPKAGR</sequence>
<dbReference type="AlphaFoldDB" id="A0AAX1F632"/>
<name>A0AAX1F632_9NEIS</name>
<evidence type="ECO:0000313" key="2">
    <source>
        <dbReference type="EMBL" id="QED91541.1"/>
    </source>
</evidence>
<evidence type="ECO:0000259" key="1">
    <source>
        <dbReference type="Pfam" id="PF08239"/>
    </source>
</evidence>
<dbReference type="InterPro" id="IPR003646">
    <property type="entry name" value="SH3-like_bac-type"/>
</dbReference>
<keyword evidence="3" id="KW-1185">Reference proteome</keyword>
<dbReference type="Gene3D" id="2.30.30.40">
    <property type="entry name" value="SH3 Domains"/>
    <property type="match status" value="2"/>
</dbReference>
<evidence type="ECO:0000313" key="3">
    <source>
        <dbReference type="Proteomes" id="UP000326695"/>
    </source>
</evidence>
<reference evidence="3" key="1">
    <citation type="journal article" date="2019" name="J. Anim. Genet.">
        <title>Description and whole genome sequencing of Eikenella exigua sp. nov., isolated from brain abscess and blood.</title>
        <authorList>
            <person name="Stormo K.A."/>
            <person name="Nygaard R.M."/>
            <person name="Bruvold T.S."/>
            <person name="Dimmen G."/>
            <person name="Lindemann P.C."/>
            <person name="Jordal S."/>
            <person name="Kommedal O."/>
        </authorList>
    </citation>
    <scope>NUCLEOTIDE SEQUENCE [LARGE SCALE GENOMIC DNA]</scope>
    <source>
        <strain evidence="3">PXX</strain>
    </source>
</reference>